<dbReference type="PANTHER" id="PTHR17630:SF44">
    <property type="entry name" value="PROTEIN AIM2"/>
    <property type="match status" value="1"/>
</dbReference>
<dbReference type="InterPro" id="IPR002925">
    <property type="entry name" value="Dienelactn_hydro"/>
</dbReference>
<accession>A0A1L9SU56</accession>
<organism evidence="2 3">
    <name type="scientific">Penicilliopsis zonata CBS 506.65</name>
    <dbReference type="NCBI Taxonomy" id="1073090"/>
    <lineage>
        <taxon>Eukaryota</taxon>
        <taxon>Fungi</taxon>
        <taxon>Dikarya</taxon>
        <taxon>Ascomycota</taxon>
        <taxon>Pezizomycotina</taxon>
        <taxon>Eurotiomycetes</taxon>
        <taxon>Eurotiomycetidae</taxon>
        <taxon>Eurotiales</taxon>
        <taxon>Aspergillaceae</taxon>
        <taxon>Penicilliopsis</taxon>
    </lineage>
</organism>
<sequence length="255" mass="27671">MASLPPAVCCTVGIRHEGTPTGKTIQVAGVDAYIAEPSGRVHRDVAILYLPDVLGIWQNSKLMADHFAANGYYTLLLDLMNGDPVPMNRGPDFDMQGWRAHGSNGTTPHTLEAVEPLVTRAIAYLRDTLGIKKIGSVGYCFGAKYVIRSLAEGKGVDVGFIAHPSSTEEAELAAIKGPLSIAAAETDRVFPPELRWKSEDILVAAGFPWQMNLFGGVKHGFAVRGDMSVAKERYAKEQAFFQAVVWFDAHLALEE</sequence>
<reference evidence="3" key="1">
    <citation type="journal article" date="2017" name="Genome Biol.">
        <title>Comparative genomics reveals high biological diversity and specific adaptations in the industrially and medically important fungal genus Aspergillus.</title>
        <authorList>
            <person name="de Vries R.P."/>
            <person name="Riley R."/>
            <person name="Wiebenga A."/>
            <person name="Aguilar-Osorio G."/>
            <person name="Amillis S."/>
            <person name="Uchima C.A."/>
            <person name="Anderluh G."/>
            <person name="Asadollahi M."/>
            <person name="Askin M."/>
            <person name="Barry K."/>
            <person name="Battaglia E."/>
            <person name="Bayram O."/>
            <person name="Benocci T."/>
            <person name="Braus-Stromeyer S.A."/>
            <person name="Caldana C."/>
            <person name="Canovas D."/>
            <person name="Cerqueira G.C."/>
            <person name="Chen F."/>
            <person name="Chen W."/>
            <person name="Choi C."/>
            <person name="Clum A."/>
            <person name="Dos Santos R.A."/>
            <person name="Damasio A.R."/>
            <person name="Diallinas G."/>
            <person name="Emri T."/>
            <person name="Fekete E."/>
            <person name="Flipphi M."/>
            <person name="Freyberg S."/>
            <person name="Gallo A."/>
            <person name="Gournas C."/>
            <person name="Habgood R."/>
            <person name="Hainaut M."/>
            <person name="Harispe M.L."/>
            <person name="Henrissat B."/>
            <person name="Hilden K.S."/>
            <person name="Hope R."/>
            <person name="Hossain A."/>
            <person name="Karabika E."/>
            <person name="Karaffa L."/>
            <person name="Karanyi Z."/>
            <person name="Krasevec N."/>
            <person name="Kuo A."/>
            <person name="Kusch H."/>
            <person name="LaButti K."/>
            <person name="Lagendijk E.L."/>
            <person name="Lapidus A."/>
            <person name="Levasseur A."/>
            <person name="Lindquist E."/>
            <person name="Lipzen A."/>
            <person name="Logrieco A.F."/>
            <person name="MacCabe A."/>
            <person name="Maekelae M.R."/>
            <person name="Malavazi I."/>
            <person name="Melin P."/>
            <person name="Meyer V."/>
            <person name="Mielnichuk N."/>
            <person name="Miskei M."/>
            <person name="Molnar A.P."/>
            <person name="Mule G."/>
            <person name="Ngan C.Y."/>
            <person name="Orejas M."/>
            <person name="Orosz E."/>
            <person name="Ouedraogo J.P."/>
            <person name="Overkamp K.M."/>
            <person name="Park H.-S."/>
            <person name="Perrone G."/>
            <person name="Piumi F."/>
            <person name="Punt P.J."/>
            <person name="Ram A.F."/>
            <person name="Ramon A."/>
            <person name="Rauscher S."/>
            <person name="Record E."/>
            <person name="Riano-Pachon D.M."/>
            <person name="Robert V."/>
            <person name="Roehrig J."/>
            <person name="Ruller R."/>
            <person name="Salamov A."/>
            <person name="Salih N.S."/>
            <person name="Samson R.A."/>
            <person name="Sandor E."/>
            <person name="Sanguinetti M."/>
            <person name="Schuetze T."/>
            <person name="Sepcic K."/>
            <person name="Shelest E."/>
            <person name="Sherlock G."/>
            <person name="Sophianopoulou V."/>
            <person name="Squina F.M."/>
            <person name="Sun H."/>
            <person name="Susca A."/>
            <person name="Todd R.B."/>
            <person name="Tsang A."/>
            <person name="Unkles S.E."/>
            <person name="van de Wiele N."/>
            <person name="van Rossen-Uffink D."/>
            <person name="Oliveira J.V."/>
            <person name="Vesth T.C."/>
            <person name="Visser J."/>
            <person name="Yu J.-H."/>
            <person name="Zhou M."/>
            <person name="Andersen M.R."/>
            <person name="Archer D.B."/>
            <person name="Baker S.E."/>
            <person name="Benoit I."/>
            <person name="Brakhage A.A."/>
            <person name="Braus G.H."/>
            <person name="Fischer R."/>
            <person name="Frisvad J.C."/>
            <person name="Goldman G.H."/>
            <person name="Houbraken J."/>
            <person name="Oakley B."/>
            <person name="Pocsi I."/>
            <person name="Scazzocchio C."/>
            <person name="Seiboth B."/>
            <person name="vanKuyk P.A."/>
            <person name="Wortman J."/>
            <person name="Dyer P.S."/>
            <person name="Grigoriev I.V."/>
        </authorList>
    </citation>
    <scope>NUCLEOTIDE SEQUENCE [LARGE SCALE GENOMIC DNA]</scope>
    <source>
        <strain evidence="3">CBS 506.65</strain>
    </source>
</reference>
<dbReference type="GO" id="GO:0016787">
    <property type="term" value="F:hydrolase activity"/>
    <property type="evidence" value="ECO:0007669"/>
    <property type="project" value="InterPro"/>
</dbReference>
<dbReference type="AlphaFoldDB" id="A0A1L9SU56"/>
<protein>
    <recommendedName>
        <fullName evidence="1">Dienelactone hydrolase domain-containing protein</fullName>
    </recommendedName>
</protein>
<evidence type="ECO:0000313" key="3">
    <source>
        <dbReference type="Proteomes" id="UP000184188"/>
    </source>
</evidence>
<dbReference type="Pfam" id="PF01738">
    <property type="entry name" value="DLH"/>
    <property type="match status" value="1"/>
</dbReference>
<dbReference type="PANTHER" id="PTHR17630">
    <property type="entry name" value="DIENELACTONE HYDROLASE"/>
    <property type="match status" value="1"/>
</dbReference>
<dbReference type="InterPro" id="IPR029058">
    <property type="entry name" value="AB_hydrolase_fold"/>
</dbReference>
<dbReference type="VEuPathDB" id="FungiDB:ASPZODRAFT_86317"/>
<dbReference type="EMBL" id="KV878336">
    <property type="protein sequence ID" value="OJJ50740.1"/>
    <property type="molecule type" value="Genomic_DNA"/>
</dbReference>
<dbReference type="RefSeq" id="XP_022585250.1">
    <property type="nucleotide sequence ID" value="XM_022730277.1"/>
</dbReference>
<keyword evidence="3" id="KW-1185">Reference proteome</keyword>
<dbReference type="SUPFAM" id="SSF53474">
    <property type="entry name" value="alpha/beta-Hydrolases"/>
    <property type="match status" value="1"/>
</dbReference>
<proteinExistence type="predicted"/>
<evidence type="ECO:0000259" key="1">
    <source>
        <dbReference type="Pfam" id="PF01738"/>
    </source>
</evidence>
<dbReference type="OrthoDB" id="17560at2759"/>
<evidence type="ECO:0000313" key="2">
    <source>
        <dbReference type="EMBL" id="OJJ50740.1"/>
    </source>
</evidence>
<name>A0A1L9SU56_9EURO</name>
<dbReference type="STRING" id="1073090.A0A1L9SU56"/>
<dbReference type="Proteomes" id="UP000184188">
    <property type="component" value="Unassembled WGS sequence"/>
</dbReference>
<gene>
    <name evidence="2" type="ORF">ASPZODRAFT_86317</name>
</gene>
<dbReference type="Gene3D" id="3.40.50.1820">
    <property type="entry name" value="alpha/beta hydrolase"/>
    <property type="match status" value="1"/>
</dbReference>
<dbReference type="GeneID" id="34616741"/>
<feature type="domain" description="Dienelactone hydrolase" evidence="1">
    <location>
        <begin position="30"/>
        <end position="250"/>
    </location>
</feature>